<evidence type="ECO:0000313" key="3">
    <source>
        <dbReference type="EMBL" id="TPR43477.1"/>
    </source>
</evidence>
<dbReference type="Pfam" id="PF01590">
    <property type="entry name" value="GAF"/>
    <property type="match status" value="1"/>
</dbReference>
<dbReference type="SUPFAM" id="SSF55781">
    <property type="entry name" value="GAF domain-like"/>
    <property type="match status" value="1"/>
</dbReference>
<proteinExistence type="inferred from homology"/>
<dbReference type="Proteomes" id="UP000784700">
    <property type="component" value="Unassembled WGS sequence"/>
</dbReference>
<name>A0A9Q8IM77_9LACO</name>
<dbReference type="PANTHER" id="PTHR21021">
    <property type="entry name" value="GAF/PUTATIVE CYTOSKELETAL PROTEIN"/>
    <property type="match status" value="1"/>
</dbReference>
<organism evidence="3 4">
    <name type="scientific">Apilactobacillus micheneri</name>
    <dbReference type="NCBI Taxonomy" id="1899430"/>
    <lineage>
        <taxon>Bacteria</taxon>
        <taxon>Bacillati</taxon>
        <taxon>Bacillota</taxon>
        <taxon>Bacilli</taxon>
        <taxon>Lactobacillales</taxon>
        <taxon>Lactobacillaceae</taxon>
        <taxon>Apilactobacillus</taxon>
    </lineage>
</organism>
<feature type="domain" description="GAF" evidence="2">
    <location>
        <begin position="42"/>
        <end position="144"/>
    </location>
</feature>
<comment type="similarity">
    <text evidence="1">Belongs to the free Met sulfoxide reductase family.</text>
</comment>
<dbReference type="InterPro" id="IPR051330">
    <property type="entry name" value="Phosphatase_reg/MetRdx"/>
</dbReference>
<dbReference type="AlphaFoldDB" id="A0A9Q8IM77"/>
<sequence>MSEIKSMIAKQLDALLSNENNNIANMANASALLMQSMKDISWAGFYLYEKQNDELILGPFQGKVACVHIKNGRGVCGNALKEQKTKRVKNVNEFPDHIACDSDSKSEIVIPIMKDGKNFGVLDIDAPILNRFSIEDENILREFVKVFINHLNIDKV</sequence>
<dbReference type="GeneID" id="58108593"/>
<evidence type="ECO:0000256" key="1">
    <source>
        <dbReference type="ARBA" id="ARBA00038454"/>
    </source>
</evidence>
<dbReference type="InterPro" id="IPR029016">
    <property type="entry name" value="GAF-like_dom_sf"/>
</dbReference>
<dbReference type="FunFam" id="3.30.450.40:FF:000008">
    <property type="entry name" value="GAF domain-containing proteins"/>
    <property type="match status" value="1"/>
</dbReference>
<protein>
    <submittedName>
        <fullName evidence="3">GAF domain-containing protein</fullName>
    </submittedName>
</protein>
<reference evidence="3" key="1">
    <citation type="submission" date="2018-08" db="EMBL/GenBank/DDBJ databases">
        <title>Comparative genomics of wild bee and flower associated Lactobacillus reveals potential adaptation to the bee host.</title>
        <authorList>
            <person name="Vuong H.Q."/>
            <person name="Mcfrederick Q.S."/>
        </authorList>
    </citation>
    <scope>NUCLEOTIDE SEQUENCE</scope>
    <source>
        <strain evidence="3">HV_63</strain>
    </source>
</reference>
<dbReference type="RefSeq" id="WP_140924317.1">
    <property type="nucleotide sequence ID" value="NZ_QUBF01000005.1"/>
</dbReference>
<evidence type="ECO:0000313" key="4">
    <source>
        <dbReference type="Proteomes" id="UP000784700"/>
    </source>
</evidence>
<evidence type="ECO:0000259" key="2">
    <source>
        <dbReference type="Pfam" id="PF01590"/>
    </source>
</evidence>
<accession>A0A9Q8IM77</accession>
<dbReference type="GO" id="GO:0033745">
    <property type="term" value="F:L-methionine-(R)-S-oxide reductase activity"/>
    <property type="evidence" value="ECO:0007669"/>
    <property type="project" value="TreeGrafter"/>
</dbReference>
<dbReference type="Gene3D" id="3.30.450.40">
    <property type="match status" value="1"/>
</dbReference>
<comment type="caution">
    <text evidence="3">The sequence shown here is derived from an EMBL/GenBank/DDBJ whole genome shotgun (WGS) entry which is preliminary data.</text>
</comment>
<dbReference type="InterPro" id="IPR003018">
    <property type="entry name" value="GAF"/>
</dbReference>
<dbReference type="PANTHER" id="PTHR21021:SF15">
    <property type="entry name" value="FREE METHIONINE-R-SULFOXIDE REDUCTASE"/>
    <property type="match status" value="1"/>
</dbReference>
<gene>
    <name evidence="3" type="ORF">DY130_05540</name>
</gene>
<dbReference type="GO" id="GO:0005829">
    <property type="term" value="C:cytosol"/>
    <property type="evidence" value="ECO:0007669"/>
    <property type="project" value="TreeGrafter"/>
</dbReference>
<dbReference type="EMBL" id="QUBG01000005">
    <property type="protein sequence ID" value="TPR43477.1"/>
    <property type="molecule type" value="Genomic_DNA"/>
</dbReference>